<gene>
    <name evidence="2" type="ORF">ACFPT7_12550</name>
</gene>
<sequence>MPLFTQSATSDQTKPPQALISEARWLFAQANASRAAAGVGTLAWDDALANAALQHCLRMAVEGPIEHRYTGEPGLTERAGSAGAHFSLIEENIAVGSYTSTIHQGWLDSQEHRLNLLSPRIDHVGIAVVASQGVLFADADYARSVAVLTPPQIEASFATLIRTFGASVSHDPSDARAACSLDDGLPVSIERRPRYILRWQGPELNHLPQELSTLLSSKRYSSATVGNCAIDRSRERFTVYRMAVLLY</sequence>
<comment type="caution">
    <text evidence="2">The sequence shown here is derived from an EMBL/GenBank/DDBJ whole genome shotgun (WGS) entry which is preliminary data.</text>
</comment>
<dbReference type="Gene3D" id="3.40.33.10">
    <property type="entry name" value="CAP"/>
    <property type="match status" value="1"/>
</dbReference>
<dbReference type="RefSeq" id="WP_263339582.1">
    <property type="nucleotide sequence ID" value="NZ_JAGSYH010000005.1"/>
</dbReference>
<keyword evidence="3" id="KW-1185">Reference proteome</keyword>
<reference evidence="3" key="1">
    <citation type="journal article" date="2019" name="Int. J. Syst. Evol. Microbiol.">
        <title>The Global Catalogue of Microorganisms (GCM) 10K type strain sequencing project: providing services to taxonomists for standard genome sequencing and annotation.</title>
        <authorList>
            <consortium name="The Broad Institute Genomics Platform"/>
            <consortium name="The Broad Institute Genome Sequencing Center for Infectious Disease"/>
            <person name="Wu L."/>
            <person name="Ma J."/>
        </authorList>
    </citation>
    <scope>NUCLEOTIDE SEQUENCE [LARGE SCALE GENOMIC DNA]</scope>
    <source>
        <strain evidence="3">JCM 4087</strain>
    </source>
</reference>
<dbReference type="InterPro" id="IPR035940">
    <property type="entry name" value="CAP_sf"/>
</dbReference>
<feature type="domain" description="SCP" evidence="1">
    <location>
        <begin position="31"/>
        <end position="132"/>
    </location>
</feature>
<dbReference type="PANTHER" id="PTHR31157:SF1">
    <property type="entry name" value="SCP DOMAIN-CONTAINING PROTEIN"/>
    <property type="match status" value="1"/>
</dbReference>
<evidence type="ECO:0000259" key="1">
    <source>
        <dbReference type="Pfam" id="PF00188"/>
    </source>
</evidence>
<organism evidence="2 3">
    <name type="scientific">Acidicapsa dinghuensis</name>
    <dbReference type="NCBI Taxonomy" id="2218256"/>
    <lineage>
        <taxon>Bacteria</taxon>
        <taxon>Pseudomonadati</taxon>
        <taxon>Acidobacteriota</taxon>
        <taxon>Terriglobia</taxon>
        <taxon>Terriglobales</taxon>
        <taxon>Acidobacteriaceae</taxon>
        <taxon>Acidicapsa</taxon>
    </lineage>
</organism>
<dbReference type="CDD" id="cd05379">
    <property type="entry name" value="CAP_bacterial"/>
    <property type="match status" value="1"/>
</dbReference>
<evidence type="ECO:0000313" key="2">
    <source>
        <dbReference type="EMBL" id="MFC5863128.1"/>
    </source>
</evidence>
<proteinExistence type="predicted"/>
<dbReference type="SUPFAM" id="SSF55797">
    <property type="entry name" value="PR-1-like"/>
    <property type="match status" value="1"/>
</dbReference>
<dbReference type="EMBL" id="JBHSPH010000003">
    <property type="protein sequence ID" value="MFC5863128.1"/>
    <property type="molecule type" value="Genomic_DNA"/>
</dbReference>
<evidence type="ECO:0000313" key="3">
    <source>
        <dbReference type="Proteomes" id="UP001596091"/>
    </source>
</evidence>
<protein>
    <submittedName>
        <fullName evidence="2">CAP domain-containing protein</fullName>
    </submittedName>
</protein>
<dbReference type="PANTHER" id="PTHR31157">
    <property type="entry name" value="SCP DOMAIN-CONTAINING PROTEIN"/>
    <property type="match status" value="1"/>
</dbReference>
<name>A0ABW1EJH8_9BACT</name>
<dbReference type="Proteomes" id="UP001596091">
    <property type="component" value="Unassembled WGS sequence"/>
</dbReference>
<dbReference type="InterPro" id="IPR014044">
    <property type="entry name" value="CAP_dom"/>
</dbReference>
<accession>A0ABW1EJH8</accession>
<dbReference type="Pfam" id="PF00188">
    <property type="entry name" value="CAP"/>
    <property type="match status" value="1"/>
</dbReference>